<evidence type="ECO:0000259" key="5">
    <source>
        <dbReference type="Pfam" id="PF14793"/>
    </source>
</evidence>
<gene>
    <name evidence="6" type="primary">ppnN</name>
    <name evidence="6" type="ORF">O0V09_07350</name>
</gene>
<dbReference type="GO" id="GO:0005829">
    <property type="term" value="C:cytosol"/>
    <property type="evidence" value="ECO:0007669"/>
    <property type="project" value="TreeGrafter"/>
</dbReference>
<dbReference type="PANTHER" id="PTHR43393">
    <property type="entry name" value="CYTOKININ RIBOSIDE 5'-MONOPHOSPHATE PHOSPHORIBOHYDROLASE"/>
    <property type="match status" value="1"/>
</dbReference>
<dbReference type="NCBIfam" id="NF038390">
    <property type="entry name" value="Nsidase_PpnN"/>
    <property type="match status" value="1"/>
</dbReference>
<dbReference type="InterPro" id="IPR037153">
    <property type="entry name" value="PpnN-like_sf"/>
</dbReference>
<comment type="catalytic activity">
    <reaction evidence="1">
        <text>AMP + H2O = D-ribose 5-phosphate + adenine</text>
        <dbReference type="Rhea" id="RHEA:20129"/>
        <dbReference type="ChEBI" id="CHEBI:15377"/>
        <dbReference type="ChEBI" id="CHEBI:16708"/>
        <dbReference type="ChEBI" id="CHEBI:78346"/>
        <dbReference type="ChEBI" id="CHEBI:456215"/>
        <dbReference type="EC" id="3.2.2.4"/>
    </reaction>
</comment>
<reference evidence="6 7" key="1">
    <citation type="submission" date="2022-12" db="EMBL/GenBank/DDBJ databases">
        <title>Dasania phycosphaerae sp. nov., isolated from particulate material of the south coast of Korea.</title>
        <authorList>
            <person name="Jiang Y."/>
        </authorList>
    </citation>
    <scope>NUCLEOTIDE SEQUENCE [LARGE SCALE GENOMIC DNA]</scope>
    <source>
        <strain evidence="6 7">GY-19</strain>
    </source>
</reference>
<keyword evidence="7" id="KW-1185">Reference proteome</keyword>
<evidence type="ECO:0000313" key="6">
    <source>
        <dbReference type="EMBL" id="MCZ0865011.1"/>
    </source>
</evidence>
<evidence type="ECO:0000256" key="1">
    <source>
        <dbReference type="ARBA" id="ARBA00000274"/>
    </source>
</evidence>
<dbReference type="InterPro" id="IPR021826">
    <property type="entry name" value="PpnN_C"/>
</dbReference>
<comment type="caution">
    <text evidence="6">The sequence shown here is derived from an EMBL/GenBank/DDBJ whole genome shotgun (WGS) entry which is preliminary data.</text>
</comment>
<name>A0A9J6RKI6_9GAMM</name>
<accession>A0A9J6RKI6</accession>
<evidence type="ECO:0000256" key="2">
    <source>
        <dbReference type="ARBA" id="ARBA00011985"/>
    </source>
</evidence>
<feature type="domain" description="Pyrimidine/purine nucleotide 5'-monophosphate nucleosidase C-terminal" evidence="4">
    <location>
        <begin position="333"/>
        <end position="451"/>
    </location>
</feature>
<dbReference type="Pfam" id="PF14793">
    <property type="entry name" value="DUF4478"/>
    <property type="match status" value="1"/>
</dbReference>
<dbReference type="InterPro" id="IPR031100">
    <property type="entry name" value="LOG_fam"/>
</dbReference>
<proteinExistence type="predicted"/>
<evidence type="ECO:0000259" key="4">
    <source>
        <dbReference type="Pfam" id="PF11892"/>
    </source>
</evidence>
<organism evidence="6 7">
    <name type="scientific">Dasania phycosphaerae</name>
    <dbReference type="NCBI Taxonomy" id="2950436"/>
    <lineage>
        <taxon>Bacteria</taxon>
        <taxon>Pseudomonadati</taxon>
        <taxon>Pseudomonadota</taxon>
        <taxon>Gammaproteobacteria</taxon>
        <taxon>Cellvibrionales</taxon>
        <taxon>Spongiibacteraceae</taxon>
        <taxon>Dasania</taxon>
    </lineage>
</organism>
<dbReference type="Gene3D" id="3.30.1850.10">
    <property type="entry name" value="MoCo carrier protein-like"/>
    <property type="match status" value="1"/>
</dbReference>
<evidence type="ECO:0000313" key="7">
    <source>
        <dbReference type="Proteomes" id="UP001069090"/>
    </source>
</evidence>
<dbReference type="GO" id="GO:0008714">
    <property type="term" value="F:AMP nucleosidase activity"/>
    <property type="evidence" value="ECO:0007669"/>
    <property type="project" value="UniProtKB-EC"/>
</dbReference>
<dbReference type="RefSeq" id="WP_258331165.1">
    <property type="nucleotide sequence ID" value="NZ_JAPTGG010000005.1"/>
</dbReference>
<dbReference type="PANTHER" id="PTHR43393:SF1">
    <property type="entry name" value="PYRIMIDINE_PURINE NUCLEOTIDE 5'-MONOPHOSPHATE NUCLEOSIDASE"/>
    <property type="match status" value="1"/>
</dbReference>
<dbReference type="EMBL" id="JAPTGG010000005">
    <property type="protein sequence ID" value="MCZ0865011.1"/>
    <property type="molecule type" value="Genomic_DNA"/>
</dbReference>
<sequence length="451" mass="50107">MEKVKRVFIRPNSSLNLLSHREIDGLTNPDNQIHALFKQCALAVLNTGVEEDDASVLNQDYNDFAIRVIPESRGIKLEIENAPANAFVNGRMINGIQDHLFSVLRDIVYTHHKITSGGRFDFNSDAGITDAVFRILRNAGVVKPNRSPNLIVCWGGHAIQRNEYDYTKDVGYHLGLRGFDIATGCGVGAMKGPMKGAVIGHGKQQIRNGRYLGITEPGIIASESPNPTVNELVVLPDIEKRLEAFVRLSHGIIVFPGGAGTAEEVLFLLGLLMHPDNHNIPMPLIFTAPQESAEYFSNLDNFIAQTLGKQAQRFYQIVIGDPEKVATLCQQGMEKVHKHRRQTNESYAYNWMLTIPHEMQQPFDPTHDSMRSLKLDRTQPPHLLAAELRRAFSGIVAGNVKASGIERVKALGPFQLTGDETLIQALDELLGNFIKQGRMKIKGAYKPCFKL</sequence>
<dbReference type="EC" id="3.2.2.4" evidence="2"/>
<dbReference type="Pfam" id="PF11892">
    <property type="entry name" value="PpnN_C"/>
    <property type="match status" value="1"/>
</dbReference>
<dbReference type="InterPro" id="IPR052341">
    <property type="entry name" value="LOG_family_nucleotidases"/>
</dbReference>
<protein>
    <recommendedName>
        <fullName evidence="3">AMP nucleosidase</fullName>
        <ecNumber evidence="2">3.2.2.4</ecNumber>
    </recommendedName>
    <alternativeName>
        <fullName evidence="3">AMP nucleosidase</fullName>
    </alternativeName>
</protein>
<dbReference type="Proteomes" id="UP001069090">
    <property type="component" value="Unassembled WGS sequence"/>
</dbReference>
<evidence type="ECO:0000256" key="3">
    <source>
        <dbReference type="ARBA" id="ARBA00031983"/>
    </source>
</evidence>
<dbReference type="Pfam" id="PF03641">
    <property type="entry name" value="Lysine_decarbox"/>
    <property type="match status" value="1"/>
</dbReference>
<dbReference type="AlphaFoldDB" id="A0A9J6RKI6"/>
<dbReference type="InterPro" id="IPR049788">
    <property type="entry name" value="PpnN"/>
</dbReference>
<dbReference type="SUPFAM" id="SSF102405">
    <property type="entry name" value="MCP/YpsA-like"/>
    <property type="match status" value="1"/>
</dbReference>
<dbReference type="InterPro" id="IPR027820">
    <property type="entry name" value="PpnN_N"/>
</dbReference>
<dbReference type="Gene3D" id="3.40.50.450">
    <property type="match status" value="1"/>
</dbReference>
<keyword evidence="6" id="KW-0326">Glycosidase</keyword>
<keyword evidence="6" id="KW-0378">Hydrolase</keyword>
<feature type="domain" description="Pyrimidine/purine nucleotide 5'-monophosphate nucleosidase N-terminal" evidence="5">
    <location>
        <begin position="9"/>
        <end position="114"/>
    </location>
</feature>